<reference evidence="10 11" key="1">
    <citation type="journal article" date="2017" name="Environ. Microbiol.">
        <title>Genomic and physiological analyses of 'Reinekea forsetii' reveal a versatile opportunistic lifestyle during spring algae blooms.</title>
        <authorList>
            <person name="Avci B."/>
            <person name="Hahnke R.L."/>
            <person name="Chafee M."/>
            <person name="Fischer T."/>
            <person name="Gruber-Vodicka H."/>
            <person name="Tegetmeyer H.E."/>
            <person name="Harder J."/>
            <person name="Fuchs B.M."/>
            <person name="Amann R.I."/>
            <person name="Teeling H."/>
        </authorList>
    </citation>
    <scope>NUCLEOTIDE SEQUENCE [LARGE SCALE GENOMIC DNA]</scope>
    <source>
        <strain evidence="10 11">Hel1_31_D35</strain>
    </source>
</reference>
<feature type="transmembrane region" description="Helical" evidence="8">
    <location>
        <begin position="81"/>
        <end position="101"/>
    </location>
</feature>
<keyword evidence="7 8" id="KW-0472">Membrane</keyword>
<feature type="transmembrane region" description="Helical" evidence="8">
    <location>
        <begin position="284"/>
        <end position="305"/>
    </location>
</feature>
<keyword evidence="3 8" id="KW-0813">Transport</keyword>
<dbReference type="Pfam" id="PF07690">
    <property type="entry name" value="MFS_1"/>
    <property type="match status" value="1"/>
</dbReference>
<evidence type="ECO:0000256" key="2">
    <source>
        <dbReference type="ARBA" id="ARBA00006236"/>
    </source>
</evidence>
<dbReference type="AlphaFoldDB" id="A0A2K8KK01"/>
<evidence type="ECO:0000313" key="10">
    <source>
        <dbReference type="EMBL" id="ATX75343.1"/>
    </source>
</evidence>
<dbReference type="GO" id="GO:1990961">
    <property type="term" value="P:xenobiotic detoxification by transmembrane export across the plasma membrane"/>
    <property type="evidence" value="ECO:0007669"/>
    <property type="project" value="InterPro"/>
</dbReference>
<evidence type="ECO:0000256" key="4">
    <source>
        <dbReference type="ARBA" id="ARBA00022475"/>
    </source>
</evidence>
<dbReference type="GO" id="GO:0042910">
    <property type="term" value="F:xenobiotic transmembrane transporter activity"/>
    <property type="evidence" value="ECO:0007669"/>
    <property type="project" value="InterPro"/>
</dbReference>
<comment type="similarity">
    <text evidence="2 8">Belongs to the major facilitator superfamily. Bcr/CmlA family.</text>
</comment>
<accession>A0A2K8KK01</accession>
<keyword evidence="6 8" id="KW-1133">Transmembrane helix</keyword>
<dbReference type="InterPro" id="IPR036259">
    <property type="entry name" value="MFS_trans_sf"/>
</dbReference>
<feature type="transmembrane region" description="Helical" evidence="8">
    <location>
        <begin position="134"/>
        <end position="155"/>
    </location>
</feature>
<dbReference type="EMBL" id="CP011797">
    <property type="protein sequence ID" value="ATX75343.1"/>
    <property type="molecule type" value="Genomic_DNA"/>
</dbReference>
<protein>
    <recommendedName>
        <fullName evidence="8">Bcr/CflA family efflux transporter</fullName>
    </recommendedName>
</protein>
<evidence type="ECO:0000256" key="5">
    <source>
        <dbReference type="ARBA" id="ARBA00022692"/>
    </source>
</evidence>
<keyword evidence="8" id="KW-0997">Cell inner membrane</keyword>
<comment type="subcellular location">
    <subcellularLocation>
        <location evidence="8">Cell inner membrane</location>
        <topology evidence="8">Multi-pass membrane protein</topology>
    </subcellularLocation>
    <subcellularLocation>
        <location evidence="1">Cell membrane</location>
        <topology evidence="1">Multi-pass membrane protein</topology>
    </subcellularLocation>
</comment>
<keyword evidence="11" id="KW-1185">Reference proteome</keyword>
<evidence type="ECO:0000256" key="1">
    <source>
        <dbReference type="ARBA" id="ARBA00004651"/>
    </source>
</evidence>
<proteinExistence type="inferred from homology"/>
<dbReference type="Gene3D" id="1.20.1720.10">
    <property type="entry name" value="Multidrug resistance protein D"/>
    <property type="match status" value="1"/>
</dbReference>
<evidence type="ECO:0000313" key="11">
    <source>
        <dbReference type="Proteomes" id="UP000229757"/>
    </source>
</evidence>
<dbReference type="InterPro" id="IPR004812">
    <property type="entry name" value="Efflux_drug-R_Bcr/CmlA"/>
</dbReference>
<feature type="transmembrane region" description="Helical" evidence="8">
    <location>
        <begin position="403"/>
        <end position="421"/>
    </location>
</feature>
<dbReference type="GO" id="GO:0005886">
    <property type="term" value="C:plasma membrane"/>
    <property type="evidence" value="ECO:0007669"/>
    <property type="project" value="UniProtKB-SubCell"/>
</dbReference>
<feature type="transmembrane region" description="Helical" evidence="8">
    <location>
        <begin position="373"/>
        <end position="397"/>
    </location>
</feature>
<dbReference type="PROSITE" id="PS50850">
    <property type="entry name" value="MFS"/>
    <property type="match status" value="1"/>
</dbReference>
<feature type="transmembrane region" description="Helical" evidence="8">
    <location>
        <begin position="247"/>
        <end position="272"/>
    </location>
</feature>
<feature type="transmembrane region" description="Helical" evidence="8">
    <location>
        <begin position="108"/>
        <end position="128"/>
    </location>
</feature>
<evidence type="ECO:0000259" key="9">
    <source>
        <dbReference type="PROSITE" id="PS50850"/>
    </source>
</evidence>
<dbReference type="PANTHER" id="PTHR23502">
    <property type="entry name" value="MAJOR FACILITATOR SUPERFAMILY"/>
    <property type="match status" value="1"/>
</dbReference>
<evidence type="ECO:0000256" key="3">
    <source>
        <dbReference type="ARBA" id="ARBA00022448"/>
    </source>
</evidence>
<keyword evidence="5 8" id="KW-0812">Transmembrane</keyword>
<dbReference type="KEGG" id="rfo:REIFOR_00166"/>
<dbReference type="Proteomes" id="UP000229757">
    <property type="component" value="Chromosome"/>
</dbReference>
<feature type="transmembrane region" description="Helical" evidence="8">
    <location>
        <begin position="312"/>
        <end position="334"/>
    </location>
</feature>
<keyword evidence="4" id="KW-1003">Cell membrane</keyword>
<name>A0A2K8KK01_9GAMM</name>
<dbReference type="PANTHER" id="PTHR23502:SF132">
    <property type="entry name" value="POLYAMINE TRANSPORTER 2-RELATED"/>
    <property type="match status" value="1"/>
</dbReference>
<dbReference type="InterPro" id="IPR011701">
    <property type="entry name" value="MFS"/>
</dbReference>
<gene>
    <name evidence="10" type="ORF">REIFOR_00166</name>
</gene>
<feature type="transmembrane region" description="Helical" evidence="8">
    <location>
        <begin position="42"/>
        <end position="61"/>
    </location>
</feature>
<dbReference type="NCBIfam" id="TIGR00710">
    <property type="entry name" value="efflux_Bcr_CflA"/>
    <property type="match status" value="1"/>
</dbReference>
<dbReference type="SUPFAM" id="SSF103473">
    <property type="entry name" value="MFS general substrate transporter"/>
    <property type="match status" value="1"/>
</dbReference>
<evidence type="ECO:0000256" key="7">
    <source>
        <dbReference type="ARBA" id="ARBA00023136"/>
    </source>
</evidence>
<evidence type="ECO:0000256" key="8">
    <source>
        <dbReference type="RuleBase" id="RU365088"/>
    </source>
</evidence>
<dbReference type="InterPro" id="IPR020846">
    <property type="entry name" value="MFS_dom"/>
</dbReference>
<feature type="domain" description="Major facilitator superfamily (MFS) profile" evidence="9">
    <location>
        <begin position="42"/>
        <end position="425"/>
    </location>
</feature>
<feature type="transmembrane region" description="Helical" evidence="8">
    <location>
        <begin position="167"/>
        <end position="191"/>
    </location>
</feature>
<evidence type="ECO:0000256" key="6">
    <source>
        <dbReference type="ARBA" id="ARBA00022989"/>
    </source>
</evidence>
<dbReference type="CDD" id="cd17320">
    <property type="entry name" value="MFS_MdfA_MDR_like"/>
    <property type="match status" value="1"/>
</dbReference>
<feature type="transmembrane region" description="Helical" evidence="8">
    <location>
        <begin position="340"/>
        <end position="361"/>
    </location>
</feature>
<organism evidence="10 11">
    <name type="scientific">Reinekea forsetii</name>
    <dbReference type="NCBI Taxonomy" id="1336806"/>
    <lineage>
        <taxon>Bacteria</taxon>
        <taxon>Pseudomonadati</taxon>
        <taxon>Pseudomonadota</taxon>
        <taxon>Gammaproteobacteria</taxon>
        <taxon>Oceanospirillales</taxon>
        <taxon>Saccharospirillaceae</taxon>
        <taxon>Reinekea</taxon>
    </lineage>
</organism>
<sequence>MNKSLEPAIGCARLRGRSSPRRNNMTASSQARTKASPPLAEFIALVGLISSLVALSIDAMLPALPQIASDLGVQDMRQTQWVITSLIFGMSFGQLFFGPLSDSYGRKFGILTGILLFCLGSMLAMTATSLPMLLVGRVLQGIGVAGPRIASLALVRDIYVGDAMARVMSFVMMVFIMVPMVAPLVGQAVLLAFSWRAIFGLFIVLSTIAALWLVIRQPETLGVANRRPFRVQAIWRTTVAVVHHPRVLGFSITAGLIFGALLSYVASAQAIFQGIYQLGEAFPFYFGALAFGIGVASFANSGLVVRFGAERLTVTGLWGLLFFTTLLTLIAFGNQGIPPLWAFMGLGFLMFFCVGILFGNLNALAMVPLGRMAGIGAAVVGSVSNVVAVLVSALVGWFYNDTLLPILLGICVCSIAALLIVGQIRNLPDTPLE</sequence>
<feature type="transmembrane region" description="Helical" evidence="8">
    <location>
        <begin position="197"/>
        <end position="215"/>
    </location>
</feature>